<comment type="caution">
    <text evidence="1">The sequence shown here is derived from an EMBL/GenBank/DDBJ whole genome shotgun (WGS) entry which is preliminary data.</text>
</comment>
<gene>
    <name evidence="1" type="ORF">GLIP_1875</name>
</gene>
<organism evidence="1 2">
    <name type="scientific">Aliiglaciecola lipolytica E3</name>
    <dbReference type="NCBI Taxonomy" id="1127673"/>
    <lineage>
        <taxon>Bacteria</taxon>
        <taxon>Pseudomonadati</taxon>
        <taxon>Pseudomonadota</taxon>
        <taxon>Gammaproteobacteria</taxon>
        <taxon>Alteromonadales</taxon>
        <taxon>Alteromonadaceae</taxon>
        <taxon>Aliiglaciecola</taxon>
    </lineage>
</organism>
<evidence type="ECO:0000313" key="2">
    <source>
        <dbReference type="Proteomes" id="UP000006334"/>
    </source>
</evidence>
<proteinExistence type="predicted"/>
<reference evidence="1 2" key="1">
    <citation type="journal article" date="2017" name="Antonie Van Leeuwenhoek">
        <title>Rhizobium rhizosphaerae sp. nov., a novel species isolated from rice rhizosphere.</title>
        <authorList>
            <person name="Zhao J.J."/>
            <person name="Zhang J."/>
            <person name="Zhang R.J."/>
            <person name="Zhang C.W."/>
            <person name="Yin H.Q."/>
            <person name="Zhang X.X."/>
        </authorList>
    </citation>
    <scope>NUCLEOTIDE SEQUENCE [LARGE SCALE GENOMIC DNA]</scope>
    <source>
        <strain evidence="1 2">E3</strain>
    </source>
</reference>
<dbReference type="EMBL" id="BAEN01000037">
    <property type="protein sequence ID" value="GAC14503.1"/>
    <property type="molecule type" value="Genomic_DNA"/>
</dbReference>
<keyword evidence="2" id="KW-1185">Reference proteome</keyword>
<dbReference type="AlphaFoldDB" id="K6YCY8"/>
<name>K6YCY8_9ALTE</name>
<evidence type="ECO:0000313" key="1">
    <source>
        <dbReference type="EMBL" id="GAC14503.1"/>
    </source>
</evidence>
<dbReference type="OrthoDB" id="5402285at2"/>
<sequence>MSLTYLTTDQLAKRIQYHPRTIRHELIDNCLFEGQHYIRAFGRKKFLFIWEEVEKTMHLRSDIALRMPTAEGAKYV</sequence>
<accession>K6YCY8</accession>
<dbReference type="RefSeq" id="WP_008844319.1">
    <property type="nucleotide sequence ID" value="NZ_BAEN01000037.1"/>
</dbReference>
<protein>
    <submittedName>
        <fullName evidence="1">Uncharacterized protein</fullName>
    </submittedName>
</protein>
<dbReference type="Proteomes" id="UP000006334">
    <property type="component" value="Unassembled WGS sequence"/>
</dbReference>
<dbReference type="STRING" id="1127673.GLIP_1875"/>